<organism evidence="5 6">
    <name type="scientific">Tumebacillus lacus</name>
    <dbReference type="NCBI Taxonomy" id="2995335"/>
    <lineage>
        <taxon>Bacteria</taxon>
        <taxon>Bacillati</taxon>
        <taxon>Bacillota</taxon>
        <taxon>Bacilli</taxon>
        <taxon>Bacillales</taxon>
        <taxon>Alicyclobacillaceae</taxon>
        <taxon>Tumebacillus</taxon>
    </lineage>
</organism>
<evidence type="ECO:0000313" key="5">
    <source>
        <dbReference type="EMBL" id="MCX7568823.1"/>
    </source>
</evidence>
<evidence type="ECO:0000313" key="6">
    <source>
        <dbReference type="Proteomes" id="UP001208017"/>
    </source>
</evidence>
<feature type="domain" description="GH84" evidence="4">
    <location>
        <begin position="52"/>
        <end position="347"/>
    </location>
</feature>
<name>A0ABT3WYP6_9BACL</name>
<dbReference type="InterPro" id="IPR051822">
    <property type="entry name" value="Glycosyl_Hydrolase_84"/>
</dbReference>
<gene>
    <name evidence="5" type="ORF">OS242_02400</name>
</gene>
<evidence type="ECO:0000259" key="4">
    <source>
        <dbReference type="PROSITE" id="PS52009"/>
    </source>
</evidence>
<evidence type="ECO:0000256" key="2">
    <source>
        <dbReference type="ARBA" id="ARBA00023295"/>
    </source>
</evidence>
<dbReference type="PANTHER" id="PTHR13170">
    <property type="entry name" value="O-GLCNACASE"/>
    <property type="match status" value="1"/>
</dbReference>
<comment type="caution">
    <text evidence="5">The sequence shown here is derived from an EMBL/GenBank/DDBJ whole genome shotgun (WGS) entry which is preliminary data.</text>
</comment>
<dbReference type="Pfam" id="PF21774">
    <property type="entry name" value="NagJ_C"/>
    <property type="match status" value="1"/>
</dbReference>
<comment type="similarity">
    <text evidence="3">Belongs to the glycosyl hydrolase 84 family.</text>
</comment>
<dbReference type="Gene3D" id="3.20.20.80">
    <property type="entry name" value="Glycosidases"/>
    <property type="match status" value="1"/>
</dbReference>
<dbReference type="PANTHER" id="PTHR13170:SF16">
    <property type="entry name" value="PROTEIN O-GLCNACASE"/>
    <property type="match status" value="1"/>
</dbReference>
<dbReference type="Pfam" id="PF07555">
    <property type="entry name" value="NAGidase"/>
    <property type="match status" value="1"/>
</dbReference>
<dbReference type="Gene3D" id="1.20.58.460">
    <property type="entry name" value="Hyaluronidase post-catalytic domain-like"/>
    <property type="match status" value="1"/>
</dbReference>
<dbReference type="EMBL" id="JAPMLT010000001">
    <property type="protein sequence ID" value="MCX7568823.1"/>
    <property type="molecule type" value="Genomic_DNA"/>
</dbReference>
<dbReference type="PROSITE" id="PS52009">
    <property type="entry name" value="GH84"/>
    <property type="match status" value="1"/>
</dbReference>
<proteinExistence type="inferred from homology"/>
<keyword evidence="1 3" id="KW-0378">Hydrolase</keyword>
<dbReference type="InterPro" id="IPR011496">
    <property type="entry name" value="O-GlcNAcase_cat"/>
</dbReference>
<dbReference type="InterPro" id="IPR049019">
    <property type="entry name" value="NagJ-like_helical"/>
</dbReference>
<sequence>MKRALIWAGAGVLLLAVGAGIWQGGYLQRSVETTPAPSAATEDTQTETRSFAIRGVIEGFYGKPWSFEERLSMFDFMADHRYNTYVYAPKDDPYQRVSWADLYPAADAERMKQLVQGAENRRIRFVYSISPGVPAPLPGQKLTQEAIDRSIGYSVAADRERLKKKLEQMRGLGVKTVMLSFDDVASQMKDKDRGIYGTDLGAAHVELANLVLEEQRALDPEFTLWFAPTRYHGVKDNQYWQTVRAKLNPDIHVIWTGKEIVSPAIRSEEADQVAKWLGRKPLVWDNYPVNDFTYEIDHRPQLFLGPLEGRDADLHLHTAGLLANPMIQPEASKLALATVGDYLDDPKGYDPEQAWGESLAALRGVKDAKVLASMLAYARTSPVHAAPDARIAELIAAFWKDPAPASAATAHLRSEFERLQRLPVGLPTAVENKALLAEINPWVRKLAGQGEAGLLAIEYLSLPPEHAEKATAKAQLVGKLQKLQADPTKIGEEVLEFALEAVKK</sequence>
<keyword evidence="2 3" id="KW-0326">Glycosidase</keyword>
<keyword evidence="6" id="KW-1185">Reference proteome</keyword>
<evidence type="ECO:0000256" key="3">
    <source>
        <dbReference type="PROSITE-ProRule" id="PRU01353"/>
    </source>
</evidence>
<dbReference type="Proteomes" id="UP001208017">
    <property type="component" value="Unassembled WGS sequence"/>
</dbReference>
<dbReference type="SUPFAM" id="SSF140657">
    <property type="entry name" value="Hyaluronidase post-catalytic domain-like"/>
    <property type="match status" value="1"/>
</dbReference>
<accession>A0ABT3WYP6</accession>
<protein>
    <submittedName>
        <fullName evidence="5">Protein O-GlcNAcase</fullName>
    </submittedName>
</protein>
<reference evidence="5 6" key="1">
    <citation type="submission" date="2022-11" db="EMBL/GenBank/DDBJ databases">
        <title>Study of microbial diversity in lake waters.</title>
        <authorList>
            <person name="Zhang J."/>
        </authorList>
    </citation>
    <scope>NUCLEOTIDE SEQUENCE [LARGE SCALE GENOMIC DNA]</scope>
    <source>
        <strain evidence="5 6">DT12</strain>
    </source>
</reference>
<dbReference type="RefSeq" id="WP_267150060.1">
    <property type="nucleotide sequence ID" value="NZ_JAPMLT010000001.1"/>
</dbReference>
<feature type="active site" description="Proton donor" evidence="3">
    <location>
        <position position="183"/>
    </location>
</feature>
<evidence type="ECO:0000256" key="1">
    <source>
        <dbReference type="ARBA" id="ARBA00022801"/>
    </source>
</evidence>
<dbReference type="SUPFAM" id="SSF51445">
    <property type="entry name" value="(Trans)glycosidases"/>
    <property type="match status" value="1"/>
</dbReference>
<dbReference type="InterPro" id="IPR017853">
    <property type="entry name" value="GH"/>
</dbReference>